<dbReference type="EMBL" id="JAWWNJ010000118">
    <property type="protein sequence ID" value="KAK6989046.1"/>
    <property type="molecule type" value="Genomic_DNA"/>
</dbReference>
<feature type="region of interest" description="Disordered" evidence="1">
    <location>
        <begin position="76"/>
        <end position="97"/>
    </location>
</feature>
<sequence length="125" mass="13268">MTSNYSPATIHLESLPQVSEYLPPSRLPARCTAVPHLSCPWRDPSSIVCTNSLRISGARIFSAGVSHPTAQPYDGCSTGGNVSAPPSPLAHHPGDRHGLSHPEIRNTLHGLPYACSPCSISDYAL</sequence>
<evidence type="ECO:0000313" key="3">
    <source>
        <dbReference type="Proteomes" id="UP001362999"/>
    </source>
</evidence>
<dbReference type="AlphaFoldDB" id="A0AAV9ZSI9"/>
<accession>A0AAV9ZSI9</accession>
<organism evidence="2 3">
    <name type="scientific">Favolaschia claudopus</name>
    <dbReference type="NCBI Taxonomy" id="2862362"/>
    <lineage>
        <taxon>Eukaryota</taxon>
        <taxon>Fungi</taxon>
        <taxon>Dikarya</taxon>
        <taxon>Basidiomycota</taxon>
        <taxon>Agaricomycotina</taxon>
        <taxon>Agaricomycetes</taxon>
        <taxon>Agaricomycetidae</taxon>
        <taxon>Agaricales</taxon>
        <taxon>Marasmiineae</taxon>
        <taxon>Mycenaceae</taxon>
        <taxon>Favolaschia</taxon>
    </lineage>
</organism>
<reference evidence="2 3" key="1">
    <citation type="journal article" date="2024" name="J Genomics">
        <title>Draft genome sequencing and assembly of Favolaschia claudopus CIRM-BRFM 2984 isolated from oak limbs.</title>
        <authorList>
            <person name="Navarro D."/>
            <person name="Drula E."/>
            <person name="Chaduli D."/>
            <person name="Cazenave R."/>
            <person name="Ahrendt S."/>
            <person name="Wang J."/>
            <person name="Lipzen A."/>
            <person name="Daum C."/>
            <person name="Barry K."/>
            <person name="Grigoriev I.V."/>
            <person name="Favel A."/>
            <person name="Rosso M.N."/>
            <person name="Martin F."/>
        </authorList>
    </citation>
    <scope>NUCLEOTIDE SEQUENCE [LARGE SCALE GENOMIC DNA]</scope>
    <source>
        <strain evidence="2 3">CIRM-BRFM 2984</strain>
    </source>
</reference>
<dbReference type="Proteomes" id="UP001362999">
    <property type="component" value="Unassembled WGS sequence"/>
</dbReference>
<proteinExistence type="predicted"/>
<gene>
    <name evidence="2" type="ORF">R3P38DRAFT_3228007</name>
</gene>
<evidence type="ECO:0000313" key="2">
    <source>
        <dbReference type="EMBL" id="KAK6989046.1"/>
    </source>
</evidence>
<protein>
    <submittedName>
        <fullName evidence="2">Uncharacterized protein</fullName>
    </submittedName>
</protein>
<comment type="caution">
    <text evidence="2">The sequence shown here is derived from an EMBL/GenBank/DDBJ whole genome shotgun (WGS) entry which is preliminary data.</text>
</comment>
<name>A0AAV9ZSI9_9AGAR</name>
<evidence type="ECO:0000256" key="1">
    <source>
        <dbReference type="SAM" id="MobiDB-lite"/>
    </source>
</evidence>
<keyword evidence="3" id="KW-1185">Reference proteome</keyword>